<dbReference type="PRINTS" id="PR00987">
    <property type="entry name" value="TRNASYNTHGLU"/>
</dbReference>
<evidence type="ECO:0000256" key="17">
    <source>
        <dbReference type="RuleBase" id="RU363037"/>
    </source>
</evidence>
<gene>
    <name evidence="20" type="ORF">NQ315_004898</name>
</gene>
<evidence type="ECO:0000256" key="5">
    <source>
        <dbReference type="ARBA" id="ARBA00022741"/>
    </source>
</evidence>
<reference evidence="20 21" key="1">
    <citation type="journal article" date="2023" name="Insect Mol. Biol.">
        <title>Genome sequencing provides insights into the evolution of gene families encoding plant cell wall-degrading enzymes in longhorned beetles.</title>
        <authorList>
            <person name="Shin N.R."/>
            <person name="Okamura Y."/>
            <person name="Kirsch R."/>
            <person name="Pauchet Y."/>
        </authorList>
    </citation>
    <scope>NUCLEOTIDE SEQUENCE [LARGE SCALE GENOMIC DNA]</scope>
    <source>
        <strain evidence="20">EAD_L_NR</strain>
    </source>
</reference>
<dbReference type="SUPFAM" id="SSF52374">
    <property type="entry name" value="Nucleotidylyl transferase"/>
    <property type="match status" value="1"/>
</dbReference>
<feature type="non-terminal residue" evidence="20">
    <location>
        <position position="1"/>
    </location>
</feature>
<evidence type="ECO:0000256" key="7">
    <source>
        <dbReference type="ARBA" id="ARBA00022917"/>
    </source>
</evidence>
<dbReference type="HAMAP" id="MF_00022">
    <property type="entry name" value="Glu_tRNA_synth_type1"/>
    <property type="match status" value="1"/>
</dbReference>
<evidence type="ECO:0000256" key="3">
    <source>
        <dbReference type="ARBA" id="ARBA00012835"/>
    </source>
</evidence>
<evidence type="ECO:0000256" key="4">
    <source>
        <dbReference type="ARBA" id="ARBA00022598"/>
    </source>
</evidence>
<evidence type="ECO:0000256" key="14">
    <source>
        <dbReference type="ARBA" id="ARBA00047366"/>
    </source>
</evidence>
<sequence length="534" mass="61712">YLQNRGEYLLGLRAWFLVASVTRNNNASILSSLGFLHLGGLRTALYNFLFAKKYNGKFILRIEDTDQTRLVPGAMQQLQNDLEWAGIEIDEGPCQEGTYGPYIQSSRLQIYREHVSTLLSNGSAYYCFCSDKRLQLLRKEALRMNEIPKYDNRCRHLPPDVVETKLQNGESPCVRFKISDKEESFRDLIYGNISYNVSLNEGDPVIIKSDGFPTYHFANVVDDHLMEITHVLRGVEWQISTTKHILLYRAFNWDPPLFGHLPLLMNADGTKLSKRQGDIKISHYREINVFPLALLNFIVHSGGGFTKDAERHLKPKCYTFELSKVNSHSGKLMPERLLEFNRLEIKRKLQNTFDEQQLVLQVKELVQRTFQDRLSEYTLQLDEEYIRNVLHWAVNRIDTISDLVSKDLQFVWLVPSEQKVEAPDSIMVQLFKSKFEAEKEFAEKENLNIFLRTFCKDNEIKFSNFMKLLRWVLSGLKEGPGVAEMILILGKENTLKRLMTCLNNAKSFQCGGIKDCGACRNVQLQLCSNVLKNR</sequence>
<dbReference type="Pfam" id="PF00749">
    <property type="entry name" value="tRNA-synt_1c"/>
    <property type="match status" value="1"/>
</dbReference>
<dbReference type="AlphaFoldDB" id="A0AAV8W2N4"/>
<dbReference type="InterPro" id="IPR045462">
    <property type="entry name" value="aa-tRNA-synth_I_cd-bd"/>
</dbReference>
<keyword evidence="7 17" id="KW-0648">Protein biosynthesis</keyword>
<comment type="subcellular location">
    <subcellularLocation>
        <location evidence="1">Mitochondrion</location>
    </subcellularLocation>
</comment>
<dbReference type="GO" id="GO:0008270">
    <property type="term" value="F:zinc ion binding"/>
    <property type="evidence" value="ECO:0007669"/>
    <property type="project" value="InterPro"/>
</dbReference>
<dbReference type="GO" id="GO:0000049">
    <property type="term" value="F:tRNA binding"/>
    <property type="evidence" value="ECO:0007669"/>
    <property type="project" value="InterPro"/>
</dbReference>
<dbReference type="InterPro" id="IPR014729">
    <property type="entry name" value="Rossmann-like_a/b/a_fold"/>
</dbReference>
<keyword evidence="4 17" id="KW-0436">Ligase</keyword>
<dbReference type="InterPro" id="IPR049940">
    <property type="entry name" value="GluQ/Sye"/>
</dbReference>
<dbReference type="SUPFAM" id="SSF48163">
    <property type="entry name" value="An anticodon-binding domain of class I aminoacyl-tRNA synthetases"/>
    <property type="match status" value="1"/>
</dbReference>
<dbReference type="GO" id="GO:0004818">
    <property type="term" value="F:glutamate-tRNA ligase activity"/>
    <property type="evidence" value="ECO:0007669"/>
    <property type="project" value="UniProtKB-EC"/>
</dbReference>
<dbReference type="NCBIfam" id="TIGR00464">
    <property type="entry name" value="gltX_bact"/>
    <property type="match status" value="1"/>
</dbReference>
<accession>A0AAV8W2N4</accession>
<dbReference type="GO" id="GO:0005524">
    <property type="term" value="F:ATP binding"/>
    <property type="evidence" value="ECO:0007669"/>
    <property type="project" value="UniProtKB-KW"/>
</dbReference>
<dbReference type="GO" id="GO:0005739">
    <property type="term" value="C:mitochondrion"/>
    <property type="evidence" value="ECO:0007669"/>
    <property type="project" value="UniProtKB-SubCell"/>
</dbReference>
<keyword evidence="21" id="KW-1185">Reference proteome</keyword>
<organism evidence="20 21">
    <name type="scientific">Exocentrus adspersus</name>
    <dbReference type="NCBI Taxonomy" id="1586481"/>
    <lineage>
        <taxon>Eukaryota</taxon>
        <taxon>Metazoa</taxon>
        <taxon>Ecdysozoa</taxon>
        <taxon>Arthropoda</taxon>
        <taxon>Hexapoda</taxon>
        <taxon>Insecta</taxon>
        <taxon>Pterygota</taxon>
        <taxon>Neoptera</taxon>
        <taxon>Endopterygota</taxon>
        <taxon>Coleoptera</taxon>
        <taxon>Polyphaga</taxon>
        <taxon>Cucujiformia</taxon>
        <taxon>Chrysomeloidea</taxon>
        <taxon>Cerambycidae</taxon>
        <taxon>Lamiinae</taxon>
        <taxon>Acanthocinini</taxon>
        <taxon>Exocentrus</taxon>
    </lineage>
</organism>
<feature type="domain" description="Glutamyl/glutaminyl-tRNA synthetase class Ib catalytic" evidence="18">
    <location>
        <begin position="33"/>
        <end position="309"/>
    </location>
</feature>
<dbReference type="InterPro" id="IPR004527">
    <property type="entry name" value="Glu-tRNA-ligase_bac/mito"/>
</dbReference>
<evidence type="ECO:0000256" key="10">
    <source>
        <dbReference type="ARBA" id="ARBA00044054"/>
    </source>
</evidence>
<dbReference type="InterPro" id="IPR008925">
    <property type="entry name" value="aa_tRNA-synth_I_cd-bd_sf"/>
</dbReference>
<dbReference type="EC" id="6.1.1.24" evidence="10"/>
<keyword evidence="8 17" id="KW-0030">Aminoacyl-tRNA synthetase</keyword>
<comment type="catalytic activity">
    <reaction evidence="16">
        <text>tRNA(Gln) + L-glutamate + ATP = L-glutamyl-tRNA(Gln) + AMP + diphosphate</text>
        <dbReference type="Rhea" id="RHEA:64612"/>
        <dbReference type="Rhea" id="RHEA-COMP:9662"/>
        <dbReference type="Rhea" id="RHEA-COMP:9684"/>
        <dbReference type="ChEBI" id="CHEBI:29985"/>
        <dbReference type="ChEBI" id="CHEBI:30616"/>
        <dbReference type="ChEBI" id="CHEBI:33019"/>
        <dbReference type="ChEBI" id="CHEBI:78442"/>
        <dbReference type="ChEBI" id="CHEBI:78520"/>
        <dbReference type="ChEBI" id="CHEBI:456215"/>
    </reaction>
    <physiologicalReaction direction="left-to-right" evidence="16">
        <dbReference type="Rhea" id="RHEA:64613"/>
    </physiologicalReaction>
</comment>
<dbReference type="EC" id="6.1.1.17" evidence="3"/>
<evidence type="ECO:0000259" key="19">
    <source>
        <dbReference type="Pfam" id="PF19269"/>
    </source>
</evidence>
<name>A0AAV8W2N4_9CUCU</name>
<protein>
    <recommendedName>
        <fullName evidence="11">Nondiscriminating glutamyl-tRNA synthetase EARS2, mitochondrial</fullName>
        <ecNumber evidence="3">6.1.1.17</ecNumber>
        <ecNumber evidence="10">6.1.1.24</ecNumber>
    </recommendedName>
    <alternativeName>
        <fullName evidence="13">Glutamate--tRNA(Gln) ligase EARS2, mitochondrial</fullName>
    </alternativeName>
    <alternativeName>
        <fullName evidence="9">Glutamyl-tRNA synthetase</fullName>
    </alternativeName>
    <alternativeName>
        <fullName evidence="12">Mitochondrial glutamyl-tRNA synthetase</fullName>
    </alternativeName>
</protein>
<dbReference type="InterPro" id="IPR020058">
    <property type="entry name" value="Glu/Gln-tRNA-synth_Ib_cat-dom"/>
</dbReference>
<dbReference type="CDD" id="cd00808">
    <property type="entry name" value="GluRS_core"/>
    <property type="match status" value="1"/>
</dbReference>
<dbReference type="InterPro" id="IPR000924">
    <property type="entry name" value="Glu/Gln-tRNA-synth"/>
</dbReference>
<comment type="catalytic activity">
    <reaction evidence="14">
        <text>tRNA(Glu) + L-glutamate + ATP = L-glutamyl-tRNA(Glu) + AMP + diphosphate</text>
        <dbReference type="Rhea" id="RHEA:23540"/>
        <dbReference type="Rhea" id="RHEA-COMP:9663"/>
        <dbReference type="Rhea" id="RHEA-COMP:9680"/>
        <dbReference type="ChEBI" id="CHEBI:29985"/>
        <dbReference type="ChEBI" id="CHEBI:30616"/>
        <dbReference type="ChEBI" id="CHEBI:33019"/>
        <dbReference type="ChEBI" id="CHEBI:78442"/>
        <dbReference type="ChEBI" id="CHEBI:78520"/>
        <dbReference type="ChEBI" id="CHEBI:456215"/>
        <dbReference type="EC" id="6.1.1.17"/>
    </reaction>
    <physiologicalReaction direction="left-to-right" evidence="14">
        <dbReference type="Rhea" id="RHEA:23541"/>
    </physiologicalReaction>
</comment>
<evidence type="ECO:0000256" key="16">
    <source>
        <dbReference type="ARBA" id="ARBA00047689"/>
    </source>
</evidence>
<evidence type="ECO:0000259" key="18">
    <source>
        <dbReference type="Pfam" id="PF00749"/>
    </source>
</evidence>
<evidence type="ECO:0000256" key="12">
    <source>
        <dbReference type="ARBA" id="ARBA00044251"/>
    </source>
</evidence>
<evidence type="ECO:0000313" key="20">
    <source>
        <dbReference type="EMBL" id="KAJ8920758.1"/>
    </source>
</evidence>
<dbReference type="Gene3D" id="1.10.10.350">
    <property type="match status" value="1"/>
</dbReference>
<evidence type="ECO:0000256" key="11">
    <source>
        <dbReference type="ARBA" id="ARBA00044142"/>
    </source>
</evidence>
<evidence type="ECO:0000256" key="8">
    <source>
        <dbReference type="ARBA" id="ARBA00023146"/>
    </source>
</evidence>
<dbReference type="Gene3D" id="3.40.50.620">
    <property type="entry name" value="HUPs"/>
    <property type="match status" value="1"/>
</dbReference>
<evidence type="ECO:0000256" key="2">
    <source>
        <dbReference type="ARBA" id="ARBA00007894"/>
    </source>
</evidence>
<keyword evidence="5 17" id="KW-0547">Nucleotide-binding</keyword>
<evidence type="ECO:0000313" key="21">
    <source>
        <dbReference type="Proteomes" id="UP001159042"/>
    </source>
</evidence>
<dbReference type="InterPro" id="IPR033910">
    <property type="entry name" value="GluRS_core"/>
</dbReference>
<dbReference type="PANTHER" id="PTHR43311">
    <property type="entry name" value="GLUTAMATE--TRNA LIGASE"/>
    <property type="match status" value="1"/>
</dbReference>
<keyword evidence="6 17" id="KW-0067">ATP-binding</keyword>
<dbReference type="GO" id="GO:0050561">
    <property type="term" value="F:glutamate-tRNA(Gln) ligase activity"/>
    <property type="evidence" value="ECO:0007669"/>
    <property type="project" value="UniProtKB-EC"/>
</dbReference>
<feature type="domain" description="Aminoacyl-tRNA synthetase class I anticodon-binding" evidence="19">
    <location>
        <begin position="372"/>
        <end position="499"/>
    </location>
</feature>
<dbReference type="PANTHER" id="PTHR43311:SF2">
    <property type="entry name" value="GLUTAMATE--TRNA LIGASE, MITOCHONDRIAL-RELATED"/>
    <property type="match status" value="1"/>
</dbReference>
<comment type="similarity">
    <text evidence="2">Belongs to the class-I aminoacyl-tRNA synthetase family. Glutamate--tRNA ligase type 1 subfamily.</text>
</comment>
<evidence type="ECO:0000256" key="15">
    <source>
        <dbReference type="ARBA" id="ARBA00047479"/>
    </source>
</evidence>
<dbReference type="EMBL" id="JANEYG010000013">
    <property type="protein sequence ID" value="KAJ8920758.1"/>
    <property type="molecule type" value="Genomic_DNA"/>
</dbReference>
<comment type="catalytic activity">
    <reaction evidence="15">
        <text>tRNA(Glx) + L-glutamate + ATP = L-glutamyl-tRNA(Glx) + AMP + diphosphate</text>
        <dbReference type="Rhea" id="RHEA:18397"/>
        <dbReference type="Rhea" id="RHEA-COMP:9713"/>
        <dbReference type="Rhea" id="RHEA-COMP:9716"/>
        <dbReference type="ChEBI" id="CHEBI:29985"/>
        <dbReference type="ChEBI" id="CHEBI:30616"/>
        <dbReference type="ChEBI" id="CHEBI:33019"/>
        <dbReference type="ChEBI" id="CHEBI:78442"/>
        <dbReference type="ChEBI" id="CHEBI:78520"/>
        <dbReference type="ChEBI" id="CHEBI:456215"/>
        <dbReference type="EC" id="6.1.1.24"/>
    </reaction>
    <physiologicalReaction direction="left-to-right" evidence="15">
        <dbReference type="Rhea" id="RHEA:18398"/>
    </physiologicalReaction>
</comment>
<evidence type="ECO:0000256" key="6">
    <source>
        <dbReference type="ARBA" id="ARBA00022840"/>
    </source>
</evidence>
<dbReference type="GO" id="GO:0006424">
    <property type="term" value="P:glutamyl-tRNA aminoacylation"/>
    <property type="evidence" value="ECO:0007669"/>
    <property type="project" value="InterPro"/>
</dbReference>
<dbReference type="FunFam" id="3.40.50.620:FF:000045">
    <property type="entry name" value="Glutamate--tRNA ligase, mitochondrial"/>
    <property type="match status" value="1"/>
</dbReference>
<evidence type="ECO:0000256" key="13">
    <source>
        <dbReference type="ARBA" id="ARBA00044313"/>
    </source>
</evidence>
<comment type="caution">
    <text evidence="20">The sequence shown here is derived from an EMBL/GenBank/DDBJ whole genome shotgun (WGS) entry which is preliminary data.</text>
</comment>
<evidence type="ECO:0000256" key="9">
    <source>
        <dbReference type="ARBA" id="ARBA00030865"/>
    </source>
</evidence>
<dbReference type="Pfam" id="PF19269">
    <property type="entry name" value="Anticodon_2"/>
    <property type="match status" value="1"/>
</dbReference>
<dbReference type="Proteomes" id="UP001159042">
    <property type="component" value="Unassembled WGS sequence"/>
</dbReference>
<evidence type="ECO:0000256" key="1">
    <source>
        <dbReference type="ARBA" id="ARBA00004173"/>
    </source>
</evidence>
<dbReference type="InterPro" id="IPR020751">
    <property type="entry name" value="aa-tRNA-synth_I_codon-bd_sub2"/>
</dbReference>
<proteinExistence type="inferred from homology"/>